<accession>A0A2P4PUP4</accession>
<evidence type="ECO:0000313" key="3">
    <source>
        <dbReference type="Proteomes" id="UP000018888"/>
    </source>
</evidence>
<dbReference type="AlphaFoldDB" id="A0A2P4PUP4"/>
<evidence type="ECO:0000313" key="2">
    <source>
        <dbReference type="EMBL" id="POG69070.1"/>
    </source>
</evidence>
<protein>
    <submittedName>
        <fullName evidence="2">Uncharacterized protein</fullName>
    </submittedName>
</protein>
<keyword evidence="1" id="KW-0812">Transmembrane</keyword>
<keyword evidence="1" id="KW-0472">Membrane</keyword>
<sequence length="78" mass="8990">MLSFSKILFFKIVIKSSSDCIRLSIIPIFSLYFSLFFSSSLYFLIHSFFFIILFSVSYGFNTPSSFLFSIVLLNSPSK</sequence>
<organism evidence="2 3">
    <name type="scientific">Rhizophagus irregularis (strain DAOM 181602 / DAOM 197198 / MUCL 43194)</name>
    <name type="common">Arbuscular mycorrhizal fungus</name>
    <name type="synonym">Glomus intraradices</name>
    <dbReference type="NCBI Taxonomy" id="747089"/>
    <lineage>
        <taxon>Eukaryota</taxon>
        <taxon>Fungi</taxon>
        <taxon>Fungi incertae sedis</taxon>
        <taxon>Mucoromycota</taxon>
        <taxon>Glomeromycotina</taxon>
        <taxon>Glomeromycetes</taxon>
        <taxon>Glomerales</taxon>
        <taxon>Glomeraceae</taxon>
        <taxon>Rhizophagus</taxon>
    </lineage>
</organism>
<dbReference type="EMBL" id="AUPC02000142">
    <property type="protein sequence ID" value="POG69070.1"/>
    <property type="molecule type" value="Genomic_DNA"/>
</dbReference>
<proteinExistence type="predicted"/>
<feature type="transmembrane region" description="Helical" evidence="1">
    <location>
        <begin position="21"/>
        <end position="42"/>
    </location>
</feature>
<feature type="transmembrane region" description="Helical" evidence="1">
    <location>
        <begin position="48"/>
        <end position="73"/>
    </location>
</feature>
<comment type="caution">
    <text evidence="2">The sequence shown here is derived from an EMBL/GenBank/DDBJ whole genome shotgun (WGS) entry which is preliminary data.</text>
</comment>
<keyword evidence="1" id="KW-1133">Transmembrane helix</keyword>
<evidence type="ECO:0000256" key="1">
    <source>
        <dbReference type="SAM" id="Phobius"/>
    </source>
</evidence>
<reference evidence="2 3" key="1">
    <citation type="journal article" date="2013" name="Proc. Natl. Acad. Sci. U.S.A.">
        <title>Genome of an arbuscular mycorrhizal fungus provides insight into the oldest plant symbiosis.</title>
        <authorList>
            <person name="Tisserant E."/>
            <person name="Malbreil M."/>
            <person name="Kuo A."/>
            <person name="Kohler A."/>
            <person name="Symeonidi A."/>
            <person name="Balestrini R."/>
            <person name="Charron P."/>
            <person name="Duensing N."/>
            <person name="Frei Dit Frey N."/>
            <person name="Gianinazzi-Pearson V."/>
            <person name="Gilbert L.B."/>
            <person name="Handa Y."/>
            <person name="Herr J.R."/>
            <person name="Hijri M."/>
            <person name="Koul R."/>
            <person name="Kawaguchi M."/>
            <person name="Krajinski F."/>
            <person name="Lammers P.J."/>
            <person name="Masclaux F.G."/>
            <person name="Murat C."/>
            <person name="Morin E."/>
            <person name="Ndikumana S."/>
            <person name="Pagni M."/>
            <person name="Petitpierre D."/>
            <person name="Requena N."/>
            <person name="Rosikiewicz P."/>
            <person name="Riley R."/>
            <person name="Saito K."/>
            <person name="San Clemente H."/>
            <person name="Shapiro H."/>
            <person name="van Tuinen D."/>
            <person name="Becard G."/>
            <person name="Bonfante P."/>
            <person name="Paszkowski U."/>
            <person name="Shachar-Hill Y.Y."/>
            <person name="Tuskan G.A."/>
            <person name="Young P.W."/>
            <person name="Sanders I.R."/>
            <person name="Henrissat B."/>
            <person name="Rensing S.A."/>
            <person name="Grigoriev I.V."/>
            <person name="Corradi N."/>
            <person name="Roux C."/>
            <person name="Martin F."/>
        </authorList>
    </citation>
    <scope>NUCLEOTIDE SEQUENCE [LARGE SCALE GENOMIC DNA]</scope>
    <source>
        <strain evidence="2 3">DAOM 197198</strain>
    </source>
</reference>
<reference evidence="2 3" key="2">
    <citation type="journal article" date="2018" name="New Phytol.">
        <title>High intraspecific genome diversity in the model arbuscular mycorrhizal symbiont Rhizophagus irregularis.</title>
        <authorList>
            <person name="Chen E.C.H."/>
            <person name="Morin E."/>
            <person name="Beaudet D."/>
            <person name="Noel J."/>
            <person name="Yildirir G."/>
            <person name="Ndikumana S."/>
            <person name="Charron P."/>
            <person name="St-Onge C."/>
            <person name="Giorgi J."/>
            <person name="Kruger M."/>
            <person name="Marton T."/>
            <person name="Ropars J."/>
            <person name="Grigoriev I.V."/>
            <person name="Hainaut M."/>
            <person name="Henrissat B."/>
            <person name="Roux C."/>
            <person name="Martin F."/>
            <person name="Corradi N."/>
        </authorList>
    </citation>
    <scope>NUCLEOTIDE SEQUENCE [LARGE SCALE GENOMIC DNA]</scope>
    <source>
        <strain evidence="2 3">DAOM 197198</strain>
    </source>
</reference>
<keyword evidence="3" id="KW-1185">Reference proteome</keyword>
<dbReference type="Proteomes" id="UP000018888">
    <property type="component" value="Unassembled WGS sequence"/>
</dbReference>
<name>A0A2P4PUP4_RHIID</name>
<gene>
    <name evidence="2" type="ORF">GLOIN_2v1630477</name>
</gene>